<dbReference type="GO" id="GO:0009002">
    <property type="term" value="F:serine-type D-Ala-D-Ala carboxypeptidase activity"/>
    <property type="evidence" value="ECO:0007669"/>
    <property type="project" value="InterPro"/>
</dbReference>
<evidence type="ECO:0000256" key="1">
    <source>
        <dbReference type="ARBA" id="ARBA00007164"/>
    </source>
</evidence>
<keyword evidence="3" id="KW-0732">Signal</keyword>
<dbReference type="SUPFAM" id="SSF117281">
    <property type="entry name" value="Kelch motif"/>
    <property type="match status" value="1"/>
</dbReference>
<evidence type="ECO:0000256" key="12">
    <source>
        <dbReference type="SAM" id="Phobius"/>
    </source>
</evidence>
<evidence type="ECO:0000256" key="2">
    <source>
        <dbReference type="ARBA" id="ARBA00022441"/>
    </source>
</evidence>
<dbReference type="InterPro" id="IPR015915">
    <property type="entry name" value="Kelch-typ_b-propeller"/>
</dbReference>
<feature type="binding site" evidence="10">
    <location>
        <position position="588"/>
    </location>
    <ligand>
        <name>substrate</name>
    </ligand>
</feature>
<evidence type="ECO:0000256" key="4">
    <source>
        <dbReference type="ARBA" id="ARBA00022737"/>
    </source>
</evidence>
<evidence type="ECO:0000256" key="8">
    <source>
        <dbReference type="ARBA" id="ARBA00023316"/>
    </source>
</evidence>
<feature type="active site" description="Acyl-ester intermediate" evidence="9">
    <location>
        <position position="419"/>
    </location>
</feature>
<dbReference type="PANTHER" id="PTHR46093">
    <property type="entry name" value="ACYL-COA-BINDING DOMAIN-CONTAINING PROTEIN 5"/>
    <property type="match status" value="1"/>
</dbReference>
<evidence type="ECO:0000259" key="13">
    <source>
        <dbReference type="Pfam" id="PF00768"/>
    </source>
</evidence>
<dbReference type="GO" id="GO:0071555">
    <property type="term" value="P:cell wall organization"/>
    <property type="evidence" value="ECO:0007669"/>
    <property type="project" value="UniProtKB-KW"/>
</dbReference>
<evidence type="ECO:0000256" key="10">
    <source>
        <dbReference type="PIRSR" id="PIRSR618044-2"/>
    </source>
</evidence>
<gene>
    <name evidence="14" type="ORF">A3B13_01050</name>
</gene>
<evidence type="ECO:0000256" key="9">
    <source>
        <dbReference type="PIRSR" id="PIRSR618044-1"/>
    </source>
</evidence>
<keyword evidence="12" id="KW-1133">Transmembrane helix</keyword>
<keyword evidence="7" id="KW-0573">Peptidoglycan synthesis</keyword>
<dbReference type="InterPro" id="IPR018044">
    <property type="entry name" value="Peptidase_S11"/>
</dbReference>
<feature type="transmembrane region" description="Helical" evidence="12">
    <location>
        <begin position="7"/>
        <end position="30"/>
    </location>
</feature>
<keyword evidence="4" id="KW-0677">Repeat</keyword>
<dbReference type="PRINTS" id="PR00725">
    <property type="entry name" value="DADACBPTASE1"/>
</dbReference>
<keyword evidence="8" id="KW-0961">Cell wall biogenesis/degradation</keyword>
<keyword evidence="12" id="KW-0472">Membrane</keyword>
<dbReference type="SUPFAM" id="SSF56601">
    <property type="entry name" value="beta-lactamase/transpeptidase-like"/>
    <property type="match status" value="1"/>
</dbReference>
<dbReference type="Gene3D" id="2.120.10.80">
    <property type="entry name" value="Kelch-type beta propeller"/>
    <property type="match status" value="2"/>
</dbReference>
<dbReference type="Pfam" id="PF00768">
    <property type="entry name" value="Peptidase_S11"/>
    <property type="match status" value="1"/>
</dbReference>
<keyword evidence="5" id="KW-0378">Hydrolase</keyword>
<organism evidence="14 15">
    <name type="scientific">Candidatus Liptonbacteria bacterium RIFCSPLOWO2_01_FULL_45_15</name>
    <dbReference type="NCBI Taxonomy" id="1798649"/>
    <lineage>
        <taxon>Bacteria</taxon>
        <taxon>Candidatus Liptoniibacteriota</taxon>
    </lineage>
</organism>
<dbReference type="GO" id="GO:0008360">
    <property type="term" value="P:regulation of cell shape"/>
    <property type="evidence" value="ECO:0007669"/>
    <property type="project" value="UniProtKB-KW"/>
</dbReference>
<dbReference type="InterPro" id="IPR012338">
    <property type="entry name" value="Beta-lactam/transpept-like"/>
</dbReference>
<keyword evidence="12" id="KW-0812">Transmembrane</keyword>
<keyword evidence="2" id="KW-0880">Kelch repeat</keyword>
<comment type="similarity">
    <text evidence="1 11">Belongs to the peptidase S11 family.</text>
</comment>
<reference evidence="14 15" key="1">
    <citation type="journal article" date="2016" name="Nat. Commun.">
        <title>Thousands of microbial genomes shed light on interconnected biogeochemical processes in an aquifer system.</title>
        <authorList>
            <person name="Anantharaman K."/>
            <person name="Brown C.T."/>
            <person name="Hug L.A."/>
            <person name="Sharon I."/>
            <person name="Castelle C.J."/>
            <person name="Probst A.J."/>
            <person name="Thomas B.C."/>
            <person name="Singh A."/>
            <person name="Wilkins M.J."/>
            <person name="Karaoz U."/>
            <person name="Brodie E.L."/>
            <person name="Williams K.H."/>
            <person name="Hubbard S.S."/>
            <person name="Banfield J.F."/>
        </authorList>
    </citation>
    <scope>NUCLEOTIDE SEQUENCE [LARGE SCALE GENOMIC DNA]</scope>
</reference>
<evidence type="ECO:0000256" key="3">
    <source>
        <dbReference type="ARBA" id="ARBA00022729"/>
    </source>
</evidence>
<proteinExistence type="inferred from homology"/>
<dbReference type="Gene3D" id="3.40.710.10">
    <property type="entry name" value="DD-peptidase/beta-lactamase superfamily"/>
    <property type="match status" value="1"/>
</dbReference>
<dbReference type="GO" id="GO:0006508">
    <property type="term" value="P:proteolysis"/>
    <property type="evidence" value="ECO:0007669"/>
    <property type="project" value="InterPro"/>
</dbReference>
<evidence type="ECO:0000313" key="14">
    <source>
        <dbReference type="EMBL" id="OGZ00595.1"/>
    </source>
</evidence>
<evidence type="ECO:0000313" key="15">
    <source>
        <dbReference type="Proteomes" id="UP000176287"/>
    </source>
</evidence>
<dbReference type="PANTHER" id="PTHR46093:SF18">
    <property type="entry name" value="FIBRONECTIN TYPE-III DOMAIN-CONTAINING PROTEIN"/>
    <property type="match status" value="1"/>
</dbReference>
<comment type="caution">
    <text evidence="14">The sequence shown here is derived from an EMBL/GenBank/DDBJ whole genome shotgun (WGS) entry which is preliminary data.</text>
</comment>
<dbReference type="InterPro" id="IPR001967">
    <property type="entry name" value="Peptidase_S11_N"/>
</dbReference>
<name>A0A1G2CGS7_9BACT</name>
<sequence>MNYSKRTLLIFSAAFFAGIFVSLIFLHFIIDSQKTDQFTEEQTKLRTTEQQPERFNPKLLSWKLAASSAEWEARDSGVSFVFQDKIWTMGGLDGDAKVQPENKVIYWEAPHFNDIWTTEDGANWKLEKEKADWPPRRSMSVVYFKDKLWMFAGWSPISGYQSDIWQSNDGINWTKAVSEAAWLAREGQTAEVFQDKIWLFGGVNYDEHETKNDVWYSEDGINWRQSTTTIPWSARWDHATTVFNGKIFLTGGMNLSGRTFKDVWSSSDGLNWELVNANPPWLERQGHSLVVFHDRMWTVGRLNNLDDGDKVNDIWYTEDGINWQKTETDPSWLGREDHSALAYKDKIFVFGGMGADWRWHNDVWASSEQENGSNEITLKKNTKEPVLSADSFISVFVASGGKKQVLFQKNKDKQLPLASITKLMTALVASGIYKSDDIITVTEKSLNSKAISGIYKAGDKLLFSDALRALLIASHNEIADAMAEQVGKQAFLDSMNKKALELGLSDTQFINAIGLDPAPGNDSINHSTVFDIYKLLKYMYENYPDIISITSLEKFRLNDADGNLIANITSTDKLLGRQDIPFRVLGGKTGETPRAVQNLAIITESPCGGKLFSVVLRSENSFDDMEKLLQYDKNSYEWNC</sequence>
<accession>A0A1G2CGS7</accession>
<dbReference type="Pfam" id="PF24681">
    <property type="entry name" value="Kelch_KLHDC2_KLHL20_DRC7"/>
    <property type="match status" value="1"/>
</dbReference>
<dbReference type="STRING" id="1798649.A3B13_01050"/>
<dbReference type="EMBL" id="MHKZ01000017">
    <property type="protein sequence ID" value="OGZ00595.1"/>
    <property type="molecule type" value="Genomic_DNA"/>
</dbReference>
<dbReference type="GO" id="GO:0009252">
    <property type="term" value="P:peptidoglycan biosynthetic process"/>
    <property type="evidence" value="ECO:0007669"/>
    <property type="project" value="UniProtKB-KW"/>
</dbReference>
<evidence type="ECO:0000256" key="11">
    <source>
        <dbReference type="RuleBase" id="RU004016"/>
    </source>
</evidence>
<dbReference type="Proteomes" id="UP000176287">
    <property type="component" value="Unassembled WGS sequence"/>
</dbReference>
<protein>
    <recommendedName>
        <fullName evidence="13">Peptidase S11 D-alanyl-D-alanine carboxypeptidase A N-terminal domain-containing protein</fullName>
    </recommendedName>
</protein>
<feature type="active site" description="Proton acceptor" evidence="9">
    <location>
        <position position="422"/>
    </location>
</feature>
<evidence type="ECO:0000256" key="5">
    <source>
        <dbReference type="ARBA" id="ARBA00022801"/>
    </source>
</evidence>
<keyword evidence="6" id="KW-0133">Cell shape</keyword>
<dbReference type="AlphaFoldDB" id="A0A1G2CGS7"/>
<feature type="active site" evidence="9">
    <location>
        <position position="474"/>
    </location>
</feature>
<feature type="domain" description="Peptidase S11 D-alanyl-D-alanine carboxypeptidase A N-terminal" evidence="13">
    <location>
        <begin position="381"/>
        <end position="617"/>
    </location>
</feature>
<evidence type="ECO:0000256" key="7">
    <source>
        <dbReference type="ARBA" id="ARBA00022984"/>
    </source>
</evidence>
<evidence type="ECO:0000256" key="6">
    <source>
        <dbReference type="ARBA" id="ARBA00022960"/>
    </source>
</evidence>